<dbReference type="SUPFAM" id="SSF52540">
    <property type="entry name" value="P-loop containing nucleoside triphosphate hydrolases"/>
    <property type="match status" value="1"/>
</dbReference>
<evidence type="ECO:0000256" key="6">
    <source>
        <dbReference type="ARBA" id="ARBA00022842"/>
    </source>
</evidence>
<evidence type="ECO:0000313" key="13">
    <source>
        <dbReference type="EMBL" id="TCO56198.1"/>
    </source>
</evidence>
<dbReference type="InterPro" id="IPR005225">
    <property type="entry name" value="Small_GTP-bd"/>
</dbReference>
<dbReference type="Proteomes" id="UP000264445">
    <property type="component" value="Unassembled WGS sequence"/>
</dbReference>
<gene>
    <name evidence="10" type="primary">engB</name>
    <name evidence="12" type="ORF">DEA61_10510</name>
    <name evidence="13" type="ORF">EV203_1364</name>
</gene>
<dbReference type="Proteomes" id="UP000294886">
    <property type="component" value="Unassembled WGS sequence"/>
</dbReference>
<evidence type="ECO:0000256" key="9">
    <source>
        <dbReference type="ARBA" id="ARBA00023306"/>
    </source>
</evidence>
<name>A0A101E3P1_9THEO</name>
<dbReference type="RefSeq" id="WP_132040780.1">
    <property type="nucleotide sequence ID" value="NZ_DOLB01000156.1"/>
</dbReference>
<dbReference type="GO" id="GO:0046872">
    <property type="term" value="F:metal ion binding"/>
    <property type="evidence" value="ECO:0007669"/>
    <property type="project" value="UniProtKB-KW"/>
</dbReference>
<dbReference type="Gene3D" id="3.40.50.300">
    <property type="entry name" value="P-loop containing nucleotide triphosphate hydrolases"/>
    <property type="match status" value="1"/>
</dbReference>
<comment type="caution">
    <text evidence="12">The sequence shown here is derived from an EMBL/GenBank/DDBJ whole genome shotgun (WGS) entry which is preliminary data.</text>
</comment>
<dbReference type="PROSITE" id="PS51706">
    <property type="entry name" value="G_ENGB"/>
    <property type="match status" value="1"/>
</dbReference>
<accession>A0A101E3P1</accession>
<dbReference type="Pfam" id="PF01926">
    <property type="entry name" value="MMR_HSR1"/>
    <property type="match status" value="1"/>
</dbReference>
<evidence type="ECO:0000256" key="3">
    <source>
        <dbReference type="ARBA" id="ARBA00022618"/>
    </source>
</evidence>
<dbReference type="EMBL" id="SLWU01000036">
    <property type="protein sequence ID" value="TCO56198.1"/>
    <property type="molecule type" value="Genomic_DNA"/>
</dbReference>
<evidence type="ECO:0000256" key="1">
    <source>
        <dbReference type="ARBA" id="ARBA00001946"/>
    </source>
</evidence>
<evidence type="ECO:0000256" key="10">
    <source>
        <dbReference type="HAMAP-Rule" id="MF_00321"/>
    </source>
</evidence>
<dbReference type="InterPro" id="IPR027417">
    <property type="entry name" value="P-loop_NTPase"/>
</dbReference>
<dbReference type="InterPro" id="IPR030393">
    <property type="entry name" value="G_ENGB_dom"/>
</dbReference>
<keyword evidence="5 10" id="KW-0547">Nucleotide-binding</keyword>
<keyword evidence="3 10" id="KW-0132">Cell division</keyword>
<dbReference type="GO" id="GO:0005829">
    <property type="term" value="C:cytosol"/>
    <property type="evidence" value="ECO:0007669"/>
    <property type="project" value="TreeGrafter"/>
</dbReference>
<evidence type="ECO:0000313" key="14">
    <source>
        <dbReference type="Proteomes" id="UP000264445"/>
    </source>
</evidence>
<keyword evidence="4" id="KW-0479">Metal-binding</keyword>
<dbReference type="AlphaFoldDB" id="A0A101E3P1"/>
<dbReference type="InterPro" id="IPR019987">
    <property type="entry name" value="GTP-bd_ribosome_bio_YsxC"/>
</dbReference>
<protein>
    <recommendedName>
        <fullName evidence="10">Probable GTP-binding protein EngB</fullName>
    </recommendedName>
</protein>
<feature type="domain" description="EngB-type G" evidence="11">
    <location>
        <begin position="22"/>
        <end position="194"/>
    </location>
</feature>
<dbReference type="FunFam" id="3.40.50.300:FF:000098">
    <property type="entry name" value="Probable GTP-binding protein EngB"/>
    <property type="match status" value="1"/>
</dbReference>
<keyword evidence="9 10" id="KW-0131">Cell cycle</keyword>
<comment type="similarity">
    <text evidence="2 10">Belongs to the TRAFAC class TrmE-Era-EngA-EngB-Septin-like GTPase superfamily. EngB GTPase family.</text>
</comment>
<proteinExistence type="inferred from homology"/>
<evidence type="ECO:0000256" key="5">
    <source>
        <dbReference type="ARBA" id="ARBA00022741"/>
    </source>
</evidence>
<evidence type="ECO:0000313" key="12">
    <source>
        <dbReference type="EMBL" id="HBT50192.1"/>
    </source>
</evidence>
<reference evidence="12 14" key="1">
    <citation type="journal article" date="2018" name="Nat. Biotechnol.">
        <title>A standardized bacterial taxonomy based on genome phylogeny substantially revises the tree of life.</title>
        <authorList>
            <person name="Parks D.H."/>
            <person name="Chuvochina M."/>
            <person name="Waite D.W."/>
            <person name="Rinke C."/>
            <person name="Skarshewski A."/>
            <person name="Chaumeil P.A."/>
            <person name="Hugenholtz P."/>
        </authorList>
    </citation>
    <scope>NUCLEOTIDE SEQUENCE [LARGE SCALE GENOMIC DNA]</scope>
    <source>
        <strain evidence="12">UBA12544</strain>
    </source>
</reference>
<comment type="function">
    <text evidence="10">Necessary for normal cell division and for the maintenance of normal septation.</text>
</comment>
<dbReference type="HAMAP" id="MF_00321">
    <property type="entry name" value="GTPase_EngB"/>
    <property type="match status" value="1"/>
</dbReference>
<reference evidence="13 15" key="2">
    <citation type="submission" date="2019-03" db="EMBL/GenBank/DDBJ databases">
        <title>Genomic Encyclopedia of Type Strains, Phase IV (KMG-IV): sequencing the most valuable type-strain genomes for metagenomic binning, comparative biology and taxonomic classification.</title>
        <authorList>
            <person name="Goeker M."/>
        </authorList>
    </citation>
    <scope>NUCLEOTIDE SEQUENCE [LARGE SCALE GENOMIC DNA]</scope>
    <source>
        <strain evidence="13 15">DSM 13054</strain>
    </source>
</reference>
<sequence length="194" mass="21925">MKIKTAEFVGSAFNESQYPKDKIPQIAIVGKSNVGKSTLINTVLGRKNLAKVSSTPGKTRGINFYLVNRAFYIVDLPGYGYAKVSKEMKKQWAYNIETFLNTSKNLKHALLLIDIRREPTEDDFMMVNWFSFKNLPFSVVLTKADKVNKSEANKAIENICRSFNISSDRVIVFSAVEKTGISEILRIFEGVIEK</sequence>
<evidence type="ECO:0000259" key="11">
    <source>
        <dbReference type="PROSITE" id="PS51706"/>
    </source>
</evidence>
<evidence type="ECO:0000256" key="8">
    <source>
        <dbReference type="ARBA" id="ARBA00023210"/>
    </source>
</evidence>
<evidence type="ECO:0000256" key="7">
    <source>
        <dbReference type="ARBA" id="ARBA00023134"/>
    </source>
</evidence>
<dbReference type="CDD" id="cd01876">
    <property type="entry name" value="YihA_EngB"/>
    <property type="match status" value="1"/>
</dbReference>
<dbReference type="EMBL" id="DOLB01000156">
    <property type="protein sequence ID" value="HBT50192.1"/>
    <property type="molecule type" value="Genomic_DNA"/>
</dbReference>
<dbReference type="InterPro" id="IPR006073">
    <property type="entry name" value="GTP-bd"/>
</dbReference>
<dbReference type="GO" id="GO:0005525">
    <property type="term" value="F:GTP binding"/>
    <property type="evidence" value="ECO:0007669"/>
    <property type="project" value="UniProtKB-UniRule"/>
</dbReference>
<keyword evidence="6" id="KW-0460">Magnesium</keyword>
<keyword evidence="7 10" id="KW-0342">GTP-binding</keyword>
<keyword evidence="8 10" id="KW-0717">Septation</keyword>
<evidence type="ECO:0000256" key="2">
    <source>
        <dbReference type="ARBA" id="ARBA00009638"/>
    </source>
</evidence>
<dbReference type="NCBIfam" id="TIGR03598">
    <property type="entry name" value="GTPase_YsxC"/>
    <property type="match status" value="1"/>
</dbReference>
<comment type="cofactor">
    <cofactor evidence="1">
        <name>Mg(2+)</name>
        <dbReference type="ChEBI" id="CHEBI:18420"/>
    </cofactor>
</comment>
<organism evidence="12 14">
    <name type="scientific">Caldanaerobacter subterraneus</name>
    <dbReference type="NCBI Taxonomy" id="911092"/>
    <lineage>
        <taxon>Bacteria</taxon>
        <taxon>Bacillati</taxon>
        <taxon>Bacillota</taxon>
        <taxon>Clostridia</taxon>
        <taxon>Thermoanaerobacterales</taxon>
        <taxon>Thermoanaerobacteraceae</taxon>
        <taxon>Caldanaerobacter</taxon>
    </lineage>
</organism>
<evidence type="ECO:0000256" key="4">
    <source>
        <dbReference type="ARBA" id="ARBA00022723"/>
    </source>
</evidence>
<dbReference type="PANTHER" id="PTHR11649">
    <property type="entry name" value="MSS1/TRME-RELATED GTP-BINDING PROTEIN"/>
    <property type="match status" value="1"/>
</dbReference>
<dbReference type="PANTHER" id="PTHR11649:SF13">
    <property type="entry name" value="ENGB-TYPE G DOMAIN-CONTAINING PROTEIN"/>
    <property type="match status" value="1"/>
</dbReference>
<evidence type="ECO:0000313" key="15">
    <source>
        <dbReference type="Proteomes" id="UP000294886"/>
    </source>
</evidence>
<dbReference type="NCBIfam" id="TIGR00231">
    <property type="entry name" value="small_GTP"/>
    <property type="match status" value="1"/>
</dbReference>
<dbReference type="GO" id="GO:0000917">
    <property type="term" value="P:division septum assembly"/>
    <property type="evidence" value="ECO:0007669"/>
    <property type="project" value="UniProtKB-KW"/>
</dbReference>